<keyword evidence="3" id="KW-1185">Reference proteome</keyword>
<keyword evidence="1" id="KW-1133">Transmembrane helix</keyword>
<reference evidence="2 3" key="1">
    <citation type="submission" date="2019-03" db="EMBL/GenBank/DDBJ databases">
        <title>Genomic Encyclopedia of Type Strains, Phase IV (KMG-IV): sequencing the most valuable type-strain genomes for metagenomic binning, comparative biology and taxonomic classification.</title>
        <authorList>
            <person name="Goeker M."/>
        </authorList>
    </citation>
    <scope>NUCLEOTIDE SEQUENCE [LARGE SCALE GENOMIC DNA]</scope>
    <source>
        <strain evidence="2 3">DSM 26377</strain>
    </source>
</reference>
<evidence type="ECO:0000313" key="3">
    <source>
        <dbReference type="Proteomes" id="UP000295341"/>
    </source>
</evidence>
<feature type="transmembrane region" description="Helical" evidence="1">
    <location>
        <begin position="50"/>
        <end position="74"/>
    </location>
</feature>
<dbReference type="Proteomes" id="UP000295341">
    <property type="component" value="Unassembled WGS sequence"/>
</dbReference>
<sequence>MTAKFQRFENAAARRFSQVCFISLAALLTSGAGLLAYLHSDPGPPWLRSMVLASAVMVAVSFTGWLIASIAAFARHQMTTR</sequence>
<organism evidence="2 3">
    <name type="scientific">Panacagrimonas perspica</name>
    <dbReference type="NCBI Taxonomy" id="381431"/>
    <lineage>
        <taxon>Bacteria</taxon>
        <taxon>Pseudomonadati</taxon>
        <taxon>Pseudomonadota</taxon>
        <taxon>Gammaproteobacteria</taxon>
        <taxon>Nevskiales</taxon>
        <taxon>Nevskiaceae</taxon>
        <taxon>Panacagrimonas</taxon>
    </lineage>
</organism>
<dbReference type="EMBL" id="SOBT01000011">
    <property type="protein sequence ID" value="TDU25870.1"/>
    <property type="molecule type" value="Genomic_DNA"/>
</dbReference>
<name>A0A4R7NZ79_9GAMM</name>
<dbReference type="AlphaFoldDB" id="A0A4R7NZ79"/>
<feature type="transmembrane region" description="Helical" evidence="1">
    <location>
        <begin position="20"/>
        <end position="38"/>
    </location>
</feature>
<gene>
    <name evidence="2" type="ORF">DFR24_4315</name>
</gene>
<accession>A0A4R7NZ79</accession>
<protein>
    <submittedName>
        <fullName evidence="2">Uncharacterized protein</fullName>
    </submittedName>
</protein>
<proteinExistence type="predicted"/>
<comment type="caution">
    <text evidence="2">The sequence shown here is derived from an EMBL/GenBank/DDBJ whole genome shotgun (WGS) entry which is preliminary data.</text>
</comment>
<keyword evidence="1" id="KW-0812">Transmembrane</keyword>
<evidence type="ECO:0000256" key="1">
    <source>
        <dbReference type="SAM" id="Phobius"/>
    </source>
</evidence>
<dbReference type="RefSeq" id="WP_133883449.1">
    <property type="nucleotide sequence ID" value="NZ_MWIN01000013.1"/>
</dbReference>
<evidence type="ECO:0000313" key="2">
    <source>
        <dbReference type="EMBL" id="TDU25870.1"/>
    </source>
</evidence>
<keyword evidence="1" id="KW-0472">Membrane</keyword>